<evidence type="ECO:0000256" key="12">
    <source>
        <dbReference type="ARBA" id="ARBA00025337"/>
    </source>
</evidence>
<organism evidence="16 19">
    <name type="scientific">Clostridium botulinum</name>
    <dbReference type="NCBI Taxonomy" id="1491"/>
    <lineage>
        <taxon>Bacteria</taxon>
        <taxon>Bacillati</taxon>
        <taxon>Bacillota</taxon>
        <taxon>Clostridia</taxon>
        <taxon>Eubacteriales</taxon>
        <taxon>Clostridiaceae</taxon>
        <taxon>Clostridium</taxon>
    </lineage>
</organism>
<evidence type="ECO:0000256" key="5">
    <source>
        <dbReference type="ARBA" id="ARBA00022475"/>
    </source>
</evidence>
<name>A0A0L9Y9J2_CLOBO</name>
<dbReference type="InterPro" id="IPR003593">
    <property type="entry name" value="AAA+_ATPase"/>
</dbReference>
<dbReference type="InterPro" id="IPR000897">
    <property type="entry name" value="SRP54_GTPase_dom"/>
</dbReference>
<evidence type="ECO:0000313" key="19">
    <source>
        <dbReference type="Proteomes" id="UP000476820"/>
    </source>
</evidence>
<dbReference type="NCBIfam" id="TIGR03499">
    <property type="entry name" value="FlhF"/>
    <property type="match status" value="1"/>
</dbReference>
<dbReference type="SUPFAM" id="SSF52540">
    <property type="entry name" value="P-loop containing nucleoside triphosphate hydrolases"/>
    <property type="match status" value="1"/>
</dbReference>
<comment type="caution">
    <text evidence="16">The sequence shown here is derived from an EMBL/GenBank/DDBJ whole genome shotgun (WGS) entry which is preliminary data.</text>
</comment>
<comment type="subcellular location">
    <subcellularLocation>
        <location evidence="1">Cell membrane</location>
        <topology evidence="1">Peripheral membrane protein</topology>
        <orientation evidence="1">Cytoplasmic side</orientation>
    </subcellularLocation>
</comment>
<protein>
    <recommendedName>
        <fullName evidence="3 13">Flagellar biosynthesis protein FlhF</fullName>
    </recommendedName>
</protein>
<dbReference type="GO" id="GO:0005525">
    <property type="term" value="F:GTP binding"/>
    <property type="evidence" value="ECO:0007669"/>
    <property type="project" value="UniProtKB-UniRule"/>
</dbReference>
<dbReference type="GO" id="GO:0005886">
    <property type="term" value="C:plasma membrane"/>
    <property type="evidence" value="ECO:0007669"/>
    <property type="project" value="UniProtKB-SubCell"/>
</dbReference>
<evidence type="ECO:0000256" key="10">
    <source>
        <dbReference type="ARBA" id="ARBA00023136"/>
    </source>
</evidence>
<dbReference type="GO" id="GO:0044781">
    <property type="term" value="P:bacterial-type flagellum organization"/>
    <property type="evidence" value="ECO:0007669"/>
    <property type="project" value="UniProtKB-UniRule"/>
</dbReference>
<keyword evidence="16" id="KW-0282">Flagellum</keyword>
<evidence type="ECO:0000259" key="14">
    <source>
        <dbReference type="SMART" id="SM00382"/>
    </source>
</evidence>
<evidence type="ECO:0000256" key="9">
    <source>
        <dbReference type="ARBA" id="ARBA00023134"/>
    </source>
</evidence>
<evidence type="ECO:0000256" key="3">
    <source>
        <dbReference type="ARBA" id="ARBA00014919"/>
    </source>
</evidence>
<feature type="domain" description="SRP54-type proteins GTP-binding" evidence="15">
    <location>
        <begin position="207"/>
        <end position="398"/>
    </location>
</feature>
<keyword evidence="11" id="KW-1006">Bacterial flagellum protein export</keyword>
<keyword evidence="9" id="KW-0342">GTP-binding</keyword>
<keyword evidence="16" id="KW-0969">Cilium</keyword>
<keyword evidence="16" id="KW-0966">Cell projection</keyword>
<dbReference type="EMBL" id="SWVK01000016">
    <property type="protein sequence ID" value="NFN35824.1"/>
    <property type="molecule type" value="Genomic_DNA"/>
</dbReference>
<keyword evidence="8" id="KW-0653">Protein transport</keyword>
<dbReference type="InterPro" id="IPR047040">
    <property type="entry name" value="FlhF__GTPase_dom"/>
</dbReference>
<evidence type="ECO:0000256" key="1">
    <source>
        <dbReference type="ARBA" id="ARBA00004413"/>
    </source>
</evidence>
<dbReference type="Proteomes" id="UP000473681">
    <property type="component" value="Unassembled WGS sequence"/>
</dbReference>
<dbReference type="SMART" id="SM00962">
    <property type="entry name" value="SRP54"/>
    <property type="match status" value="1"/>
</dbReference>
<dbReference type="AlphaFoldDB" id="A0A0L9Y9J2"/>
<keyword evidence="5" id="KW-1003">Cell membrane</keyword>
<evidence type="ECO:0000313" key="18">
    <source>
        <dbReference type="Proteomes" id="UP000473681"/>
    </source>
</evidence>
<feature type="domain" description="AAA+ ATPase" evidence="14">
    <location>
        <begin position="206"/>
        <end position="352"/>
    </location>
</feature>
<evidence type="ECO:0000256" key="4">
    <source>
        <dbReference type="ARBA" id="ARBA00022448"/>
    </source>
</evidence>
<dbReference type="InterPro" id="IPR020006">
    <property type="entry name" value="FlhF"/>
</dbReference>
<accession>A0A0L9Y9J2</accession>
<dbReference type="Gene3D" id="3.40.50.300">
    <property type="entry name" value="P-loop containing nucleotide triphosphate hydrolases"/>
    <property type="match status" value="1"/>
</dbReference>
<evidence type="ECO:0000259" key="15">
    <source>
        <dbReference type="SMART" id="SM00962"/>
    </source>
</evidence>
<keyword evidence="10" id="KW-0472">Membrane</keyword>
<dbReference type="GO" id="GO:0003924">
    <property type="term" value="F:GTPase activity"/>
    <property type="evidence" value="ECO:0007669"/>
    <property type="project" value="UniProtKB-UniRule"/>
</dbReference>
<evidence type="ECO:0000313" key="16">
    <source>
        <dbReference type="EMBL" id="NFF88540.1"/>
    </source>
</evidence>
<evidence type="ECO:0000256" key="11">
    <source>
        <dbReference type="ARBA" id="ARBA00023225"/>
    </source>
</evidence>
<proteinExistence type="inferred from homology"/>
<dbReference type="Proteomes" id="UP000476820">
    <property type="component" value="Unassembled WGS sequence"/>
</dbReference>
<dbReference type="CDD" id="cd17873">
    <property type="entry name" value="FlhF"/>
    <property type="match status" value="1"/>
</dbReference>
<sequence length="403" mass="45447">MIIKRYLVSNMNEALTRIRYELGKDAIIISQRKVRKSGFKGFFSGKLIEVTAAVENAVDSNKTNNKKDDKIGDSLSNIKRLLETSDKNTIIEKDEEATRAVLNLTTKLKAEEKVNSYKPSELIKDSMHKEVSEMKELLNRVIENTSKDEIKKIDKIQEKLIEIDVDEQFHKEILSKINNTDDENIDKYEVLRKIFEDVFLACSKDISGKIALVGPTGVGKTTTIAKLAGKLSLIDKKRVGLITVDTYRIGAIEQLKTYAEIMNIPFKVVITIKEMEEAINAMTDCDVILIDTTGRSSKNTMQISELRAFVEKANPDYVSMVISATTKNRDIVSILNGYSDLSYDNVIITKLDETTVYGSLYNIMKISNKPVKYITTGQNVPNDIIVPSKEEMARFMLGEETLC</sequence>
<evidence type="ECO:0000256" key="8">
    <source>
        <dbReference type="ARBA" id="ARBA00022927"/>
    </source>
</evidence>
<evidence type="ECO:0000256" key="7">
    <source>
        <dbReference type="ARBA" id="ARBA00022795"/>
    </source>
</evidence>
<dbReference type="OrthoDB" id="9778554at2"/>
<dbReference type="GO" id="GO:0005047">
    <property type="term" value="F:signal recognition particle binding"/>
    <property type="evidence" value="ECO:0007669"/>
    <property type="project" value="TreeGrafter"/>
</dbReference>
<dbReference type="EMBL" id="SWOV01000032">
    <property type="protein sequence ID" value="NFF88540.1"/>
    <property type="molecule type" value="Genomic_DNA"/>
</dbReference>
<evidence type="ECO:0000313" key="17">
    <source>
        <dbReference type="EMBL" id="NFN35824.1"/>
    </source>
</evidence>
<keyword evidence="6" id="KW-0547">Nucleotide-binding</keyword>
<dbReference type="GO" id="GO:0015031">
    <property type="term" value="P:protein transport"/>
    <property type="evidence" value="ECO:0007669"/>
    <property type="project" value="UniProtKB-KW"/>
</dbReference>
<evidence type="ECO:0000256" key="6">
    <source>
        <dbReference type="ARBA" id="ARBA00022741"/>
    </source>
</evidence>
<reference evidence="18 19" key="1">
    <citation type="submission" date="2019-04" db="EMBL/GenBank/DDBJ databases">
        <title>Genome sequencing of Clostridium botulinum Groups I-IV and Clostridium butyricum.</title>
        <authorList>
            <person name="Brunt J."/>
            <person name="Van Vliet A.H.M."/>
            <person name="Stringer S.C."/>
            <person name="Carter A.T."/>
            <person name="Peck M.W."/>
        </authorList>
    </citation>
    <scope>NUCLEOTIDE SEQUENCE [LARGE SCALE GENOMIC DNA]</scope>
    <source>
        <strain evidence="16 19">1605</strain>
        <strain evidence="17 18">CB-K-33E</strain>
    </source>
</reference>
<gene>
    <name evidence="16" type="primary">flhF</name>
    <name evidence="16" type="ORF">FC774_11750</name>
    <name evidence="17" type="ORF">FDB51_11965</name>
</gene>
<keyword evidence="4" id="KW-0813">Transport</keyword>
<dbReference type="Pfam" id="PF00448">
    <property type="entry name" value="SRP54"/>
    <property type="match status" value="1"/>
</dbReference>
<dbReference type="RefSeq" id="WP_053342158.1">
    <property type="nucleotide sequence ID" value="NZ_JACBEK010000001.1"/>
</dbReference>
<dbReference type="Gene3D" id="1.20.120.1380">
    <property type="entry name" value="Flagellar FlhF biosynthesis protein, N domain"/>
    <property type="match status" value="1"/>
</dbReference>
<dbReference type="InterPro" id="IPR027417">
    <property type="entry name" value="P-loop_NTPase"/>
</dbReference>
<dbReference type="FunFam" id="3.40.50.300:FF:000695">
    <property type="entry name" value="Flagellar biosynthesis regulator FlhF"/>
    <property type="match status" value="1"/>
</dbReference>
<keyword evidence="7" id="KW-1005">Bacterial flagellum biogenesis</keyword>
<comment type="similarity">
    <text evidence="2">Belongs to the GTP-binding SRP family.</text>
</comment>
<comment type="function">
    <text evidence="12">Necessary for flagellar biosynthesis. May be involved in translocation of the flagellum.</text>
</comment>
<dbReference type="PANTHER" id="PTHR43134">
    <property type="entry name" value="SIGNAL RECOGNITION PARTICLE RECEPTOR SUBUNIT ALPHA"/>
    <property type="match status" value="1"/>
</dbReference>
<evidence type="ECO:0000256" key="13">
    <source>
        <dbReference type="NCBIfam" id="TIGR03499"/>
    </source>
</evidence>
<dbReference type="SMART" id="SM00382">
    <property type="entry name" value="AAA"/>
    <property type="match status" value="1"/>
</dbReference>
<dbReference type="PANTHER" id="PTHR43134:SF3">
    <property type="entry name" value="FLAGELLAR BIOSYNTHESIS PROTEIN FLHF"/>
    <property type="match status" value="1"/>
</dbReference>
<dbReference type="GO" id="GO:0006614">
    <property type="term" value="P:SRP-dependent cotranslational protein targeting to membrane"/>
    <property type="evidence" value="ECO:0007669"/>
    <property type="project" value="UniProtKB-UniRule"/>
</dbReference>
<evidence type="ECO:0000256" key="2">
    <source>
        <dbReference type="ARBA" id="ARBA00008531"/>
    </source>
</evidence>